<proteinExistence type="predicted"/>
<accession>A0A4P7NVD7</accession>
<feature type="compositionally biased region" description="Basic and acidic residues" evidence="1">
    <location>
        <begin position="21"/>
        <end position="32"/>
    </location>
</feature>
<reference evidence="2 3" key="1">
    <citation type="journal article" date="2019" name="Mol. Biol. Evol.">
        <title>Blast fungal genomes show frequent chromosomal changes, gene gains and losses, and effector gene turnover.</title>
        <authorList>
            <person name="Gomez Luciano L.B."/>
            <person name="Jason Tsai I."/>
            <person name="Chuma I."/>
            <person name="Tosa Y."/>
            <person name="Chen Y.H."/>
            <person name="Li J.Y."/>
            <person name="Li M.Y."/>
            <person name="Jade Lu M.Y."/>
            <person name="Nakayashiki H."/>
            <person name="Li W.H."/>
        </authorList>
    </citation>
    <scope>NUCLEOTIDE SEQUENCE [LARGE SCALE GENOMIC DNA]</scope>
    <source>
        <strain evidence="2">MZ5-1-6</strain>
    </source>
</reference>
<dbReference type="EMBL" id="CP034210">
    <property type="protein sequence ID" value="QBZ66409.1"/>
    <property type="molecule type" value="Genomic_DNA"/>
</dbReference>
<organism evidence="2 3">
    <name type="scientific">Pyricularia oryzae</name>
    <name type="common">Rice blast fungus</name>
    <name type="synonym">Magnaporthe oryzae</name>
    <dbReference type="NCBI Taxonomy" id="318829"/>
    <lineage>
        <taxon>Eukaryota</taxon>
        <taxon>Fungi</taxon>
        <taxon>Dikarya</taxon>
        <taxon>Ascomycota</taxon>
        <taxon>Pezizomycotina</taxon>
        <taxon>Sordariomycetes</taxon>
        <taxon>Sordariomycetidae</taxon>
        <taxon>Magnaporthales</taxon>
        <taxon>Pyriculariaceae</taxon>
        <taxon>Pyricularia</taxon>
    </lineage>
</organism>
<evidence type="ECO:0000313" key="3">
    <source>
        <dbReference type="Proteomes" id="UP000294847"/>
    </source>
</evidence>
<evidence type="ECO:0000313" key="2">
    <source>
        <dbReference type="EMBL" id="QBZ66409.1"/>
    </source>
</evidence>
<feature type="non-terminal residue" evidence="2">
    <location>
        <position position="55"/>
    </location>
</feature>
<name>A0A4P7NVD7_PYROR</name>
<dbReference type="AlphaFoldDB" id="A0A4P7NVD7"/>
<sequence length="55" mass="6538">MQPNPRCLDSEHHTTTTSVLHESKEHDDEERYTNNCWSPPLPLMDTDEFMQENYS</sequence>
<feature type="compositionally biased region" description="Acidic residues" evidence="1">
    <location>
        <begin position="45"/>
        <end position="55"/>
    </location>
</feature>
<dbReference type="Proteomes" id="UP000294847">
    <property type="component" value="Chromosome 7"/>
</dbReference>
<gene>
    <name evidence="2" type="ORF">PoMZ_13386</name>
</gene>
<evidence type="ECO:0000256" key="1">
    <source>
        <dbReference type="SAM" id="MobiDB-lite"/>
    </source>
</evidence>
<protein>
    <submittedName>
        <fullName evidence="2">Uncharacterized protein</fullName>
    </submittedName>
</protein>
<feature type="region of interest" description="Disordered" evidence="1">
    <location>
        <begin position="1"/>
        <end position="55"/>
    </location>
</feature>